<proteinExistence type="predicted"/>
<dbReference type="EMBL" id="JBHRSP010000031">
    <property type="protein sequence ID" value="MFC3075016.1"/>
    <property type="molecule type" value="Genomic_DNA"/>
</dbReference>
<dbReference type="Proteomes" id="UP001595377">
    <property type="component" value="Unassembled WGS sequence"/>
</dbReference>
<protein>
    <submittedName>
        <fullName evidence="1">Uncharacterized protein</fullName>
    </submittedName>
</protein>
<organism evidence="1 2">
    <name type="scientific">Shinella pollutisoli</name>
    <dbReference type="NCBI Taxonomy" id="2250594"/>
    <lineage>
        <taxon>Bacteria</taxon>
        <taxon>Pseudomonadati</taxon>
        <taxon>Pseudomonadota</taxon>
        <taxon>Alphaproteobacteria</taxon>
        <taxon>Hyphomicrobiales</taxon>
        <taxon>Rhizobiaceae</taxon>
        <taxon>Shinella</taxon>
    </lineage>
</organism>
<comment type="caution">
    <text evidence="1">The sequence shown here is derived from an EMBL/GenBank/DDBJ whole genome shotgun (WGS) entry which is preliminary data.</text>
</comment>
<gene>
    <name evidence="1" type="ORF">ACFOHH_18035</name>
</gene>
<reference evidence="2" key="1">
    <citation type="journal article" date="2019" name="Int. J. Syst. Evol. Microbiol.">
        <title>The Global Catalogue of Microorganisms (GCM) 10K type strain sequencing project: providing services to taxonomists for standard genome sequencing and annotation.</title>
        <authorList>
            <consortium name="The Broad Institute Genomics Platform"/>
            <consortium name="The Broad Institute Genome Sequencing Center for Infectious Disease"/>
            <person name="Wu L."/>
            <person name="Ma J."/>
        </authorList>
    </citation>
    <scope>NUCLEOTIDE SEQUENCE [LARGE SCALE GENOMIC DNA]</scope>
    <source>
        <strain evidence="2">KCTC 52677</strain>
    </source>
</reference>
<accession>A0ABV7DJ83</accession>
<sequence length="109" mass="12342">MRIKRIPLLFSKPSNNITADPFHNFGVQPIRRAARSHEDKRHIVIETFDKAGFRRIQVVLLLSVVDDVAHILRDGVVTALCLDAVTNAYHIQDGMPVLELTVRKRGFDA</sequence>
<keyword evidence="2" id="KW-1185">Reference proteome</keyword>
<evidence type="ECO:0000313" key="1">
    <source>
        <dbReference type="EMBL" id="MFC3075016.1"/>
    </source>
</evidence>
<dbReference type="RefSeq" id="WP_257318182.1">
    <property type="nucleotide sequence ID" value="NZ_JANFDG010000043.1"/>
</dbReference>
<name>A0ABV7DJ83_9HYPH</name>
<evidence type="ECO:0000313" key="2">
    <source>
        <dbReference type="Proteomes" id="UP001595377"/>
    </source>
</evidence>